<proteinExistence type="predicted"/>
<feature type="transmembrane region" description="Helical" evidence="1">
    <location>
        <begin position="87"/>
        <end position="107"/>
    </location>
</feature>
<evidence type="ECO:0000313" key="3">
    <source>
        <dbReference type="Proteomes" id="UP001204144"/>
    </source>
</evidence>
<keyword evidence="1" id="KW-0812">Transmembrane</keyword>
<keyword evidence="1" id="KW-1133">Transmembrane helix</keyword>
<comment type="caution">
    <text evidence="2">The sequence shown here is derived from an EMBL/GenBank/DDBJ whole genome shotgun (WGS) entry which is preliminary data.</text>
</comment>
<evidence type="ECO:0000256" key="1">
    <source>
        <dbReference type="SAM" id="Phobius"/>
    </source>
</evidence>
<evidence type="ECO:0000313" key="2">
    <source>
        <dbReference type="EMBL" id="MCP9762911.1"/>
    </source>
</evidence>
<reference evidence="2 3" key="1">
    <citation type="submission" date="2018-11" db="EMBL/GenBank/DDBJ databases">
        <title>Novel bacteria species description.</title>
        <authorList>
            <person name="Han J.-H."/>
        </authorList>
    </citation>
    <scope>NUCLEOTIDE SEQUENCE [LARGE SCALE GENOMIC DNA]</scope>
    <source>
        <strain evidence="2 3">KCTC23259</strain>
    </source>
</reference>
<dbReference type="EMBL" id="RJUF01000017">
    <property type="protein sequence ID" value="MCP9762911.1"/>
    <property type="molecule type" value="Genomic_DNA"/>
</dbReference>
<keyword evidence="1" id="KW-0472">Membrane</keyword>
<keyword evidence="3" id="KW-1185">Reference proteome</keyword>
<gene>
    <name evidence="2" type="ORF">EGI31_08070</name>
</gene>
<dbReference type="Proteomes" id="UP001204144">
    <property type="component" value="Unassembled WGS sequence"/>
</dbReference>
<name>A0AAE3H2N0_9BACT</name>
<accession>A0AAE3H2N0</accession>
<dbReference type="AlphaFoldDB" id="A0AAE3H2N0"/>
<sequence>MIEAPKAFFKKLLLIELGMELFFNAKDRFKKDKLVTSLNGFSVVALRSFLENISEPALFWLFGHYSAGIKTEWDMNFLVFEELHSKFGLSIIYFLLTMPSVLLVMMIHQI</sequence>
<organism evidence="2 3">
    <name type="scientific">Lacihabitans soyangensis</name>
    <dbReference type="NCBI Taxonomy" id="869394"/>
    <lineage>
        <taxon>Bacteria</taxon>
        <taxon>Pseudomonadati</taxon>
        <taxon>Bacteroidota</taxon>
        <taxon>Cytophagia</taxon>
        <taxon>Cytophagales</taxon>
        <taxon>Leadbetterellaceae</taxon>
        <taxon>Lacihabitans</taxon>
    </lineage>
</organism>
<protein>
    <submittedName>
        <fullName evidence="2">Uncharacterized protein</fullName>
    </submittedName>
</protein>